<evidence type="ECO:0000256" key="2">
    <source>
        <dbReference type="ARBA" id="ARBA00022741"/>
    </source>
</evidence>
<dbReference type="SUPFAM" id="SSF63999">
    <property type="entry name" value="Thiamin pyrophosphokinase, catalytic domain"/>
    <property type="match status" value="1"/>
</dbReference>
<dbReference type="NCBIfam" id="TIGR01378">
    <property type="entry name" value="thi_PPkinase"/>
    <property type="match status" value="1"/>
</dbReference>
<gene>
    <name evidence="7" type="ORF">GCM10011354_20740</name>
</gene>
<reference evidence="7" key="1">
    <citation type="journal article" date="2014" name="Int. J. Syst. Evol. Microbiol.">
        <title>Complete genome sequence of Corynebacterium casei LMG S-19264T (=DSM 44701T), isolated from a smear-ripened cheese.</title>
        <authorList>
            <consortium name="US DOE Joint Genome Institute (JGI-PGF)"/>
            <person name="Walter F."/>
            <person name="Albersmeier A."/>
            <person name="Kalinowski J."/>
            <person name="Ruckert C."/>
        </authorList>
    </citation>
    <scope>NUCLEOTIDE SEQUENCE</scope>
    <source>
        <strain evidence="7">CGMCC 1.14988</strain>
    </source>
</reference>
<evidence type="ECO:0000313" key="8">
    <source>
        <dbReference type="Proteomes" id="UP000650511"/>
    </source>
</evidence>
<dbReference type="EMBL" id="BMHA01000007">
    <property type="protein sequence ID" value="GGI06767.1"/>
    <property type="molecule type" value="Genomic_DNA"/>
</dbReference>
<evidence type="ECO:0000313" key="7">
    <source>
        <dbReference type="EMBL" id="GGI06767.1"/>
    </source>
</evidence>
<dbReference type="SMART" id="SM00983">
    <property type="entry name" value="TPK_B1_binding"/>
    <property type="match status" value="1"/>
</dbReference>
<evidence type="ECO:0000256" key="5">
    <source>
        <dbReference type="NCBIfam" id="TIGR01378"/>
    </source>
</evidence>
<dbReference type="SUPFAM" id="SSF63862">
    <property type="entry name" value="Thiamin pyrophosphokinase, substrate-binding domain"/>
    <property type="match status" value="1"/>
</dbReference>
<dbReference type="GO" id="GO:0030975">
    <property type="term" value="F:thiamine binding"/>
    <property type="evidence" value="ECO:0007669"/>
    <property type="project" value="InterPro"/>
</dbReference>
<sequence length="261" mass="26916">MTASSCVRRATVRDERESVTDPWNLSRVMPAEGGATMLMDPAADPADVVVLLGGDPLPGHGLPELPSRAFVIAADSGLHLARDHGLPVHLLVGDLDSVDAAQLAAIRADGVPVQQHPVDKDRTDLAIALDVAVGLAPARVTLLGGHGGRLDHLLGNALVLASSAYAAIELTARVAGATITVVREHRTLHGTAGDLVSLLPVAGDARGITTEGLRFALRDEDLAAGSTRGISNSFLSDRATVRVRAGVLLAVQPGPTDPEPA</sequence>
<name>A0A8J3AAW7_9ACTN</name>
<accession>A0A8J3AAW7</accession>
<evidence type="ECO:0000256" key="3">
    <source>
        <dbReference type="ARBA" id="ARBA00022777"/>
    </source>
</evidence>
<feature type="domain" description="Thiamin pyrophosphokinase thiamin-binding" evidence="6">
    <location>
        <begin position="190"/>
        <end position="249"/>
    </location>
</feature>
<reference evidence="7" key="2">
    <citation type="submission" date="2020-09" db="EMBL/GenBank/DDBJ databases">
        <authorList>
            <person name="Sun Q."/>
            <person name="Zhou Y."/>
        </authorList>
    </citation>
    <scope>NUCLEOTIDE SEQUENCE</scope>
    <source>
        <strain evidence="7">CGMCC 1.14988</strain>
    </source>
</reference>
<dbReference type="InterPro" id="IPR007371">
    <property type="entry name" value="TPK_catalytic"/>
</dbReference>
<comment type="caution">
    <text evidence="7">The sequence shown here is derived from an EMBL/GenBank/DDBJ whole genome shotgun (WGS) entry which is preliminary data.</text>
</comment>
<dbReference type="PANTHER" id="PTHR41299">
    <property type="entry name" value="THIAMINE PYROPHOSPHOKINASE"/>
    <property type="match status" value="1"/>
</dbReference>
<dbReference type="CDD" id="cd07995">
    <property type="entry name" value="TPK"/>
    <property type="match status" value="1"/>
</dbReference>
<evidence type="ECO:0000256" key="1">
    <source>
        <dbReference type="ARBA" id="ARBA00022679"/>
    </source>
</evidence>
<dbReference type="Pfam" id="PF04265">
    <property type="entry name" value="TPK_B1_binding"/>
    <property type="match status" value="1"/>
</dbReference>
<keyword evidence="2" id="KW-0547">Nucleotide-binding</keyword>
<keyword evidence="3" id="KW-0418">Kinase</keyword>
<dbReference type="Pfam" id="PF04263">
    <property type="entry name" value="TPK_catalytic"/>
    <property type="match status" value="1"/>
</dbReference>
<keyword evidence="8" id="KW-1185">Reference proteome</keyword>
<dbReference type="GO" id="GO:0009229">
    <property type="term" value="P:thiamine diphosphate biosynthetic process"/>
    <property type="evidence" value="ECO:0007669"/>
    <property type="project" value="InterPro"/>
</dbReference>
<protein>
    <recommendedName>
        <fullName evidence="5">Thiamine diphosphokinase</fullName>
        <ecNumber evidence="5">2.7.6.2</ecNumber>
    </recommendedName>
</protein>
<dbReference type="InterPro" id="IPR007373">
    <property type="entry name" value="Thiamin_PyroPKinase_B1-bd"/>
</dbReference>
<dbReference type="InterPro" id="IPR036759">
    <property type="entry name" value="TPK_catalytic_sf"/>
</dbReference>
<dbReference type="GO" id="GO:0004788">
    <property type="term" value="F:thiamine diphosphokinase activity"/>
    <property type="evidence" value="ECO:0007669"/>
    <property type="project" value="UniProtKB-UniRule"/>
</dbReference>
<evidence type="ECO:0000256" key="4">
    <source>
        <dbReference type="ARBA" id="ARBA00022840"/>
    </source>
</evidence>
<dbReference type="GO" id="GO:0006772">
    <property type="term" value="P:thiamine metabolic process"/>
    <property type="evidence" value="ECO:0007669"/>
    <property type="project" value="UniProtKB-UniRule"/>
</dbReference>
<dbReference type="PANTHER" id="PTHR41299:SF1">
    <property type="entry name" value="THIAMINE PYROPHOSPHOKINASE"/>
    <property type="match status" value="1"/>
</dbReference>
<dbReference type="GO" id="GO:0005524">
    <property type="term" value="F:ATP binding"/>
    <property type="evidence" value="ECO:0007669"/>
    <property type="project" value="UniProtKB-KW"/>
</dbReference>
<dbReference type="Gene3D" id="3.40.50.10240">
    <property type="entry name" value="Thiamin pyrophosphokinase, catalytic domain"/>
    <property type="match status" value="1"/>
</dbReference>
<dbReference type="InterPro" id="IPR053149">
    <property type="entry name" value="TPK"/>
</dbReference>
<dbReference type="GO" id="GO:0016301">
    <property type="term" value="F:kinase activity"/>
    <property type="evidence" value="ECO:0007669"/>
    <property type="project" value="UniProtKB-KW"/>
</dbReference>
<dbReference type="InterPro" id="IPR006282">
    <property type="entry name" value="Thi_PPkinase"/>
</dbReference>
<proteinExistence type="predicted"/>
<organism evidence="7 8">
    <name type="scientific">Egicoccus halophilus</name>
    <dbReference type="NCBI Taxonomy" id="1670830"/>
    <lineage>
        <taxon>Bacteria</taxon>
        <taxon>Bacillati</taxon>
        <taxon>Actinomycetota</taxon>
        <taxon>Nitriliruptoria</taxon>
        <taxon>Egicoccales</taxon>
        <taxon>Egicoccaceae</taxon>
        <taxon>Egicoccus</taxon>
    </lineage>
</organism>
<dbReference type="AlphaFoldDB" id="A0A8J3AAW7"/>
<keyword evidence="4" id="KW-0067">ATP-binding</keyword>
<evidence type="ECO:0000259" key="6">
    <source>
        <dbReference type="SMART" id="SM00983"/>
    </source>
</evidence>
<dbReference type="EC" id="2.7.6.2" evidence="5"/>
<keyword evidence="1" id="KW-0808">Transferase</keyword>
<dbReference type="InterPro" id="IPR036371">
    <property type="entry name" value="TPK_B1-bd_sf"/>
</dbReference>
<dbReference type="Proteomes" id="UP000650511">
    <property type="component" value="Unassembled WGS sequence"/>
</dbReference>